<organism evidence="1 2">
    <name type="scientific">Arachnia propionica</name>
    <dbReference type="NCBI Taxonomy" id="1750"/>
    <lineage>
        <taxon>Bacteria</taxon>
        <taxon>Bacillati</taxon>
        <taxon>Actinomycetota</taxon>
        <taxon>Actinomycetes</taxon>
        <taxon>Propionibacteriales</taxon>
        <taxon>Propionibacteriaceae</taxon>
        <taxon>Arachnia</taxon>
    </lineage>
</organism>
<reference evidence="1 2" key="1">
    <citation type="submission" date="2018-11" db="EMBL/GenBank/DDBJ databases">
        <title>Genomes From Bacteria Associated with the Canine Oral Cavity: a Test Case for Automated Genome-Based Taxonomic Assignment.</title>
        <authorList>
            <person name="Coil D.A."/>
            <person name="Jospin G."/>
            <person name="Darling A.E."/>
            <person name="Wallis C."/>
            <person name="Davis I.J."/>
            <person name="Harris S."/>
            <person name="Eisen J.A."/>
            <person name="Holcombe L.J."/>
            <person name="O'Flynn C."/>
        </authorList>
    </citation>
    <scope>NUCLEOTIDE SEQUENCE [LARGE SCALE GENOMIC DNA]</scope>
    <source>
        <strain evidence="1 2">OH887_COT-365</strain>
    </source>
</reference>
<evidence type="ECO:0000313" key="1">
    <source>
        <dbReference type="EMBL" id="RRD03541.1"/>
    </source>
</evidence>
<dbReference type="AlphaFoldDB" id="A0A3P1T273"/>
<dbReference type="Proteomes" id="UP000280819">
    <property type="component" value="Unassembled WGS sequence"/>
</dbReference>
<dbReference type="EMBL" id="RQZG01000018">
    <property type="protein sequence ID" value="RRD03541.1"/>
    <property type="molecule type" value="Genomic_DNA"/>
</dbReference>
<name>A0A3P1T273_9ACTN</name>
<evidence type="ECO:0000313" key="2">
    <source>
        <dbReference type="Proteomes" id="UP000280819"/>
    </source>
</evidence>
<sequence>MLVTVFEEELLGLLLGEALPGAVELLDPSAAGVAAADVSTAGAGSGLLGAQDTTAHRVTTPSRTVPRRLFTAVSNH</sequence>
<dbReference type="RefSeq" id="WP_148092633.1">
    <property type="nucleotide sequence ID" value="NZ_RQZG01000018.1"/>
</dbReference>
<comment type="caution">
    <text evidence="1">The sequence shown here is derived from an EMBL/GenBank/DDBJ whole genome shotgun (WGS) entry which is preliminary data.</text>
</comment>
<protein>
    <submittedName>
        <fullName evidence="1">Uncharacterized protein</fullName>
    </submittedName>
</protein>
<proteinExistence type="predicted"/>
<accession>A0A3P1T273</accession>
<gene>
    <name evidence="1" type="ORF">EII34_13180</name>
</gene>